<keyword evidence="1" id="KW-0472">Membrane</keyword>
<dbReference type="PANTHER" id="PTHR35791:SF1">
    <property type="entry name" value="UPF0754 MEMBRANE PROTEIN YHEB"/>
    <property type="match status" value="1"/>
</dbReference>
<dbReference type="Proteomes" id="UP000577707">
    <property type="component" value="Unassembled WGS sequence"/>
</dbReference>
<gene>
    <name evidence="2" type="ORF">FHS12_003629</name>
</gene>
<feature type="transmembrane region" description="Helical" evidence="1">
    <location>
        <begin position="404"/>
        <end position="428"/>
    </location>
</feature>
<evidence type="ECO:0000313" key="2">
    <source>
        <dbReference type="EMBL" id="MBB3090671.1"/>
    </source>
</evidence>
<organism evidence="2 3">
    <name type="scientific">Nocardioides albus</name>
    <dbReference type="NCBI Taxonomy" id="1841"/>
    <lineage>
        <taxon>Bacteria</taxon>
        <taxon>Bacillati</taxon>
        <taxon>Actinomycetota</taxon>
        <taxon>Actinomycetes</taxon>
        <taxon>Propionibacteriales</taxon>
        <taxon>Nocardioidaceae</taxon>
        <taxon>Nocardioides</taxon>
    </lineage>
</organism>
<proteinExistence type="predicted"/>
<dbReference type="RefSeq" id="WP_189129303.1">
    <property type="nucleotide sequence ID" value="NZ_BMQT01000005.1"/>
</dbReference>
<keyword evidence="1" id="KW-1133">Transmembrane helix</keyword>
<evidence type="ECO:0000256" key="1">
    <source>
        <dbReference type="SAM" id="Phobius"/>
    </source>
</evidence>
<keyword evidence="1" id="KW-0812">Transmembrane</keyword>
<dbReference type="EMBL" id="JACHXG010000007">
    <property type="protein sequence ID" value="MBB3090671.1"/>
    <property type="molecule type" value="Genomic_DNA"/>
</dbReference>
<protein>
    <recommendedName>
        <fullName evidence="4">DUF445 domain-containing protein</fullName>
    </recommendedName>
</protein>
<evidence type="ECO:0008006" key="4">
    <source>
        <dbReference type="Google" id="ProtNLM"/>
    </source>
</evidence>
<sequence length="431" mass="48465">MLSAWEIDWFAFWSIPVFTAVIGWLINWSGLWMLFSPIRFHGITVPGLQQIAGSLPRKVQEIPGILHGGLGWQGIVPARAAKMGSIAVDRALSQMATARDFYEQLEPDKIAAHIVDVFRPEIPFLVDEIMWREHPRFWRDLPRPLRATVIERVQARLPDVVGDVTVEIGNHIDQLFDPKIMVIENFEKDPSIIVRIFKDFGARELRMMVVFGAVFGFLLGIPVAVVDQAFHLWWLLPILGVLVGWTTNLLGMLLIFEPAEPRRIGPIKIQALFARRQWQASDVYGKHIAKDVITLEHIGEHLLNGPSGDRTRQMLAAALEPAVNAAVGPAHGAVRVAVGARRFDAIRSSVAEHAVEYTLTPLRDAAFSQQQSCNIRRLIAERCRALPPKTFVDMMRAAIKEDEWLLYAHGAIMGLAGGFLHVAVFEWWNVL</sequence>
<feature type="transmembrane region" description="Helical" evidence="1">
    <location>
        <begin position="205"/>
        <end position="226"/>
    </location>
</feature>
<keyword evidence="3" id="KW-1185">Reference proteome</keyword>
<feature type="transmembrane region" description="Helical" evidence="1">
    <location>
        <begin position="12"/>
        <end position="35"/>
    </location>
</feature>
<reference evidence="2 3" key="1">
    <citation type="submission" date="2020-08" db="EMBL/GenBank/DDBJ databases">
        <title>Genomic Encyclopedia of Type Strains, Phase III (KMG-III): the genomes of soil and plant-associated and newly described type strains.</title>
        <authorList>
            <person name="Whitman W."/>
        </authorList>
    </citation>
    <scope>NUCLEOTIDE SEQUENCE [LARGE SCALE GENOMIC DNA]</scope>
    <source>
        <strain evidence="2 3">CECT 3302</strain>
    </source>
</reference>
<dbReference type="PANTHER" id="PTHR35791">
    <property type="entry name" value="UPF0754 MEMBRANE PROTEIN YHEB"/>
    <property type="match status" value="1"/>
</dbReference>
<dbReference type="AlphaFoldDB" id="A0A7W5FA21"/>
<accession>A0A7W5FA21</accession>
<name>A0A7W5FA21_9ACTN</name>
<evidence type="ECO:0000313" key="3">
    <source>
        <dbReference type="Proteomes" id="UP000577707"/>
    </source>
</evidence>
<comment type="caution">
    <text evidence="2">The sequence shown here is derived from an EMBL/GenBank/DDBJ whole genome shotgun (WGS) entry which is preliminary data.</text>
</comment>
<feature type="transmembrane region" description="Helical" evidence="1">
    <location>
        <begin position="232"/>
        <end position="256"/>
    </location>
</feature>